<evidence type="ECO:0000256" key="1">
    <source>
        <dbReference type="ARBA" id="ARBA00023125"/>
    </source>
</evidence>
<dbReference type="Gene3D" id="3.40.50.2300">
    <property type="match status" value="2"/>
</dbReference>
<accession>K9UIR9</accession>
<dbReference type="GO" id="GO:0000156">
    <property type="term" value="F:phosphorelay response regulator activity"/>
    <property type="evidence" value="ECO:0007669"/>
    <property type="project" value="TreeGrafter"/>
</dbReference>
<evidence type="ECO:0000256" key="4">
    <source>
        <dbReference type="SAM" id="MobiDB-lite"/>
    </source>
</evidence>
<dbReference type="GO" id="GO:0005829">
    <property type="term" value="C:cytosol"/>
    <property type="evidence" value="ECO:0007669"/>
    <property type="project" value="TreeGrafter"/>
</dbReference>
<dbReference type="InterPro" id="IPR036388">
    <property type="entry name" value="WH-like_DNA-bd_sf"/>
</dbReference>
<evidence type="ECO:0000256" key="2">
    <source>
        <dbReference type="PROSITE-ProRule" id="PRU00169"/>
    </source>
</evidence>
<feature type="domain" description="OmpR/PhoB-type" evidence="6">
    <location>
        <begin position="124"/>
        <end position="223"/>
    </location>
</feature>
<dbReference type="PROSITE" id="PS51755">
    <property type="entry name" value="OMPR_PHOB"/>
    <property type="match status" value="1"/>
</dbReference>
<dbReference type="GO" id="GO:0006355">
    <property type="term" value="P:regulation of DNA-templated transcription"/>
    <property type="evidence" value="ECO:0007669"/>
    <property type="project" value="InterPro"/>
</dbReference>
<dbReference type="InterPro" id="IPR001867">
    <property type="entry name" value="OmpR/PhoB-type_DNA-bd"/>
</dbReference>
<dbReference type="InterPro" id="IPR036641">
    <property type="entry name" value="HPT_dom_sf"/>
</dbReference>
<dbReference type="PROSITE" id="PS50110">
    <property type="entry name" value="RESPONSE_REGULATORY"/>
    <property type="match status" value="2"/>
</dbReference>
<dbReference type="CDD" id="cd00383">
    <property type="entry name" value="trans_reg_C"/>
    <property type="match status" value="1"/>
</dbReference>
<dbReference type="eggNOG" id="COG0745">
    <property type="taxonomic scope" value="Bacteria"/>
</dbReference>
<dbReference type="SUPFAM" id="SSF46894">
    <property type="entry name" value="C-terminal effector domain of the bipartite response regulators"/>
    <property type="match status" value="1"/>
</dbReference>
<dbReference type="SMART" id="SM00448">
    <property type="entry name" value="REC"/>
    <property type="match status" value="2"/>
</dbReference>
<dbReference type="InterPro" id="IPR001789">
    <property type="entry name" value="Sig_transdc_resp-reg_receiver"/>
</dbReference>
<feature type="DNA-binding region" description="OmpR/PhoB-type" evidence="3">
    <location>
        <begin position="124"/>
        <end position="223"/>
    </location>
</feature>
<dbReference type="STRING" id="1173020.Cha6605_4051"/>
<dbReference type="PANTHER" id="PTHR48111:SF15">
    <property type="entry name" value="OMPR SUBFAMILY"/>
    <property type="match status" value="1"/>
</dbReference>
<evidence type="ECO:0000313" key="8">
    <source>
        <dbReference type="Proteomes" id="UP000010366"/>
    </source>
</evidence>
<dbReference type="GO" id="GO:0000976">
    <property type="term" value="F:transcription cis-regulatory region binding"/>
    <property type="evidence" value="ECO:0007669"/>
    <property type="project" value="TreeGrafter"/>
</dbReference>
<evidence type="ECO:0000259" key="5">
    <source>
        <dbReference type="PROSITE" id="PS50110"/>
    </source>
</evidence>
<dbReference type="Proteomes" id="UP000010366">
    <property type="component" value="Chromosome"/>
</dbReference>
<reference evidence="7 8" key="1">
    <citation type="submission" date="2012-05" db="EMBL/GenBank/DDBJ databases">
        <title>Finished chromosome of genome of Chamaesiphon sp. PCC 6605.</title>
        <authorList>
            <consortium name="US DOE Joint Genome Institute"/>
            <person name="Gugger M."/>
            <person name="Coursin T."/>
            <person name="Rippka R."/>
            <person name="Tandeau De Marsac N."/>
            <person name="Huntemann M."/>
            <person name="Wei C.-L."/>
            <person name="Han J."/>
            <person name="Detter J.C."/>
            <person name="Han C."/>
            <person name="Tapia R."/>
            <person name="Chen A."/>
            <person name="Kyrpides N."/>
            <person name="Mavromatis K."/>
            <person name="Markowitz V."/>
            <person name="Szeto E."/>
            <person name="Ivanova N."/>
            <person name="Pagani I."/>
            <person name="Pati A."/>
            <person name="Goodwin L."/>
            <person name="Nordberg H.P."/>
            <person name="Cantor M.N."/>
            <person name="Hua S.X."/>
            <person name="Woyke T."/>
            <person name="Kerfeld C.A."/>
        </authorList>
    </citation>
    <scope>NUCLEOTIDE SEQUENCE [LARGE SCALE GENOMIC DNA]</scope>
    <source>
        <strain evidence="8">ATCC 27169 / PCC 6605</strain>
    </source>
</reference>
<dbReference type="InterPro" id="IPR016032">
    <property type="entry name" value="Sig_transdc_resp-reg_C-effctor"/>
</dbReference>
<dbReference type="HOGENOM" id="CLU_000445_11_38_3"/>
<evidence type="ECO:0000259" key="6">
    <source>
        <dbReference type="PROSITE" id="PS51755"/>
    </source>
</evidence>
<proteinExistence type="predicted"/>
<feature type="region of interest" description="Disordered" evidence="4">
    <location>
        <begin position="229"/>
        <end position="252"/>
    </location>
</feature>
<dbReference type="InterPro" id="IPR011006">
    <property type="entry name" value="CheY-like_superfamily"/>
</dbReference>
<keyword evidence="2" id="KW-0597">Phosphoprotein</keyword>
<dbReference type="CDD" id="cd19935">
    <property type="entry name" value="REC_OmpR_CusR-like"/>
    <property type="match status" value="1"/>
</dbReference>
<dbReference type="GO" id="GO:0032993">
    <property type="term" value="C:protein-DNA complex"/>
    <property type="evidence" value="ECO:0007669"/>
    <property type="project" value="TreeGrafter"/>
</dbReference>
<dbReference type="PANTHER" id="PTHR48111">
    <property type="entry name" value="REGULATOR OF RPOS"/>
    <property type="match status" value="1"/>
</dbReference>
<keyword evidence="8" id="KW-1185">Reference proteome</keyword>
<dbReference type="InterPro" id="IPR039420">
    <property type="entry name" value="WalR-like"/>
</dbReference>
<dbReference type="eggNOG" id="COG3706">
    <property type="taxonomic scope" value="Bacteria"/>
</dbReference>
<sequence length="643" mass="71013">MKILLIEDDDASIALLTRSLTAQHHIVDAVKDGELGWTYASTFDYHAIVLDIMLPKLDGISLCQKLRNAGYTTPILLLTAQDNTTAKVQGLDAGADDYMVKPFETAELIARVRALLRRGSTNPLPILSWGDLLLDSSSCEVTYNGQPLSLTTKEYDLLELFLRDTYRVFSSEEIIDRLWSSDDFPAEATVRSHLRRLRHKLQAAGAPPDSIATIHGRGYHLKSLQQLEEGERGGGGDGGTEHGGSESTTTRQQQQYLAFLQETWVKTKPQCQERLVELRAIVDRLVVETSSDLERQQAHQIAHKLIGTLGVFGLTAAMSIAREIEVLLDLDTSLAPTEAKKLPTLVAELSRNIEAAAPTQPPPTTTVDTASDRSSLPLLLLVDLPSNLTQPLTTLATQRGCRTVTVATIADAENYLTTAINEQLPTAILIGLGIERQESMLHRSGYANSERPLFDFLERVARQFPARSVLVLSERDELQQRLEIVRHGGKFLGTSGLTTAQIFIAATSLFQPANAMVKVMVVDDDLDWLHALPKLLAPWGLKLTTLADPLQFWTILQSVQPDALVLDIKMPEINGFELCQVLRSDPHWRHLPILFLTAANDPIAQQEAFNVGADDYLCKPIGGGELARRIRHRLARLHAAQLA</sequence>
<dbReference type="Pfam" id="PF00486">
    <property type="entry name" value="Trans_reg_C"/>
    <property type="match status" value="1"/>
</dbReference>
<keyword evidence="1 3" id="KW-0238">DNA-binding</keyword>
<dbReference type="Gene3D" id="1.10.10.10">
    <property type="entry name" value="Winged helix-like DNA-binding domain superfamily/Winged helix DNA-binding domain"/>
    <property type="match status" value="1"/>
</dbReference>
<dbReference type="eggNOG" id="COG2198">
    <property type="taxonomic scope" value="Bacteria"/>
</dbReference>
<dbReference type="PATRIC" id="fig|1173020.3.peg.4650"/>
<feature type="domain" description="Response regulatory" evidence="5">
    <location>
        <begin position="518"/>
        <end position="634"/>
    </location>
</feature>
<dbReference type="RefSeq" id="WP_015161119.1">
    <property type="nucleotide sequence ID" value="NC_019697.1"/>
</dbReference>
<gene>
    <name evidence="7" type="ORF">Cha6605_4051</name>
</gene>
<protein>
    <submittedName>
        <fullName evidence="7">Response regulator with CheY-like receiver domain and winged-helix DNA-binding domain</fullName>
    </submittedName>
</protein>
<dbReference type="SUPFAM" id="SSF47226">
    <property type="entry name" value="Histidine-containing phosphotransfer domain, HPT domain"/>
    <property type="match status" value="1"/>
</dbReference>
<dbReference type="AlphaFoldDB" id="K9UIR9"/>
<dbReference type="KEGG" id="cmp:Cha6605_4051"/>
<dbReference type="SMART" id="SM00862">
    <property type="entry name" value="Trans_reg_C"/>
    <property type="match status" value="1"/>
</dbReference>
<dbReference type="Pfam" id="PF00072">
    <property type="entry name" value="Response_reg"/>
    <property type="match status" value="2"/>
</dbReference>
<feature type="modified residue" description="4-aspartylphosphate" evidence="2">
    <location>
        <position position="567"/>
    </location>
</feature>
<feature type="modified residue" description="4-aspartylphosphate" evidence="2">
    <location>
        <position position="51"/>
    </location>
</feature>
<name>K9UIR9_CHAP6</name>
<dbReference type="OrthoDB" id="516439at2"/>
<dbReference type="EMBL" id="CP003600">
    <property type="protein sequence ID" value="AFY95007.1"/>
    <property type="molecule type" value="Genomic_DNA"/>
</dbReference>
<feature type="domain" description="Response regulatory" evidence="5">
    <location>
        <begin position="2"/>
        <end position="116"/>
    </location>
</feature>
<organism evidence="7 8">
    <name type="scientific">Chamaesiphon minutus (strain ATCC 27169 / PCC 6605)</name>
    <dbReference type="NCBI Taxonomy" id="1173020"/>
    <lineage>
        <taxon>Bacteria</taxon>
        <taxon>Bacillati</taxon>
        <taxon>Cyanobacteriota</taxon>
        <taxon>Cyanophyceae</taxon>
        <taxon>Gomontiellales</taxon>
        <taxon>Chamaesiphonaceae</taxon>
        <taxon>Chamaesiphon</taxon>
    </lineage>
</organism>
<evidence type="ECO:0000256" key="3">
    <source>
        <dbReference type="PROSITE-ProRule" id="PRU01091"/>
    </source>
</evidence>
<evidence type="ECO:0000313" key="7">
    <source>
        <dbReference type="EMBL" id="AFY95007.1"/>
    </source>
</evidence>
<dbReference type="SUPFAM" id="SSF52172">
    <property type="entry name" value="CheY-like"/>
    <property type="match status" value="2"/>
</dbReference>
<feature type="compositionally biased region" description="Basic and acidic residues" evidence="4">
    <location>
        <begin position="229"/>
        <end position="244"/>
    </location>
</feature>